<dbReference type="GO" id="GO:0046104">
    <property type="term" value="P:thymidine metabolic process"/>
    <property type="evidence" value="ECO:0007669"/>
    <property type="project" value="TreeGrafter"/>
</dbReference>
<dbReference type="SUPFAM" id="SSF57716">
    <property type="entry name" value="Glucocorticoid receptor-like (DNA-binding domain)"/>
    <property type="match status" value="1"/>
</dbReference>
<dbReference type="HAMAP" id="MF_00124">
    <property type="entry name" value="Thymidine_kinase"/>
    <property type="match status" value="1"/>
</dbReference>
<keyword evidence="4 8" id="KW-0808">Transferase</keyword>
<dbReference type="Proteomes" id="UP000320359">
    <property type="component" value="Unassembled WGS sequence"/>
</dbReference>
<dbReference type="PIRSF" id="PIRSF035805">
    <property type="entry name" value="TK_cell"/>
    <property type="match status" value="1"/>
</dbReference>
<dbReference type="PANTHER" id="PTHR11441">
    <property type="entry name" value="THYMIDINE KINASE"/>
    <property type="match status" value="1"/>
</dbReference>
<reference evidence="13 14" key="1">
    <citation type="submission" date="2019-07" db="EMBL/GenBank/DDBJ databases">
        <authorList>
            <person name="Yang M."/>
            <person name="Zhao D."/>
            <person name="Xiang H."/>
        </authorList>
    </citation>
    <scope>NUCLEOTIDE SEQUENCE [LARGE SCALE GENOMIC DNA]</scope>
    <source>
        <strain evidence="13 14">IM1326</strain>
    </source>
</reference>
<evidence type="ECO:0000313" key="14">
    <source>
        <dbReference type="Proteomes" id="UP000320359"/>
    </source>
</evidence>
<dbReference type="Gene3D" id="3.30.60.20">
    <property type="match status" value="1"/>
</dbReference>
<feature type="binding site" evidence="8">
    <location>
        <position position="182"/>
    </location>
    <ligand>
        <name>Zn(2+)</name>
        <dbReference type="ChEBI" id="CHEBI:29105"/>
    </ligand>
</feature>
<feature type="binding site" evidence="8">
    <location>
        <position position="147"/>
    </location>
    <ligand>
        <name>Zn(2+)</name>
        <dbReference type="ChEBI" id="CHEBI:29105"/>
    </ligand>
</feature>
<evidence type="ECO:0000256" key="11">
    <source>
        <dbReference type="RuleBase" id="RU000544"/>
    </source>
</evidence>
<dbReference type="GO" id="GO:0005829">
    <property type="term" value="C:cytosol"/>
    <property type="evidence" value="ECO:0007669"/>
    <property type="project" value="TreeGrafter"/>
</dbReference>
<evidence type="ECO:0000256" key="6">
    <source>
        <dbReference type="ARBA" id="ARBA00022777"/>
    </source>
</evidence>
<gene>
    <name evidence="8" type="primary">tdk</name>
    <name evidence="13" type="ORF">FM042_06535</name>
</gene>
<comment type="caution">
    <text evidence="13">The sequence shown here is derived from an EMBL/GenBank/DDBJ whole genome shotgun (WGS) entry which is preliminary data.</text>
</comment>
<dbReference type="GO" id="GO:0005524">
    <property type="term" value="F:ATP binding"/>
    <property type="evidence" value="ECO:0007669"/>
    <property type="project" value="UniProtKB-UniRule"/>
</dbReference>
<comment type="catalytic activity">
    <reaction evidence="8 11">
        <text>thymidine + ATP = dTMP + ADP + H(+)</text>
        <dbReference type="Rhea" id="RHEA:19129"/>
        <dbReference type="ChEBI" id="CHEBI:15378"/>
        <dbReference type="ChEBI" id="CHEBI:17748"/>
        <dbReference type="ChEBI" id="CHEBI:30616"/>
        <dbReference type="ChEBI" id="CHEBI:63528"/>
        <dbReference type="ChEBI" id="CHEBI:456216"/>
        <dbReference type="EC" id="2.7.1.21"/>
    </reaction>
</comment>
<evidence type="ECO:0000313" key="13">
    <source>
        <dbReference type="EMBL" id="TRW50477.1"/>
    </source>
</evidence>
<feature type="binding site" evidence="10">
    <location>
        <position position="178"/>
    </location>
    <ligand>
        <name>substrate</name>
    </ligand>
</feature>
<comment type="similarity">
    <text evidence="1 8 12">Belongs to the thymidine kinase family.</text>
</comment>
<evidence type="ECO:0000256" key="12">
    <source>
        <dbReference type="RuleBase" id="RU004165"/>
    </source>
</evidence>
<evidence type="ECO:0000256" key="3">
    <source>
        <dbReference type="ARBA" id="ARBA00022634"/>
    </source>
</evidence>
<comment type="subunit">
    <text evidence="8">Homotetramer.</text>
</comment>
<feature type="binding site" evidence="8">
    <location>
        <begin position="87"/>
        <end position="90"/>
    </location>
    <ligand>
        <name>ATP</name>
        <dbReference type="ChEBI" id="CHEBI:30616"/>
    </ligand>
</feature>
<dbReference type="AlphaFoldDB" id="A0A552X625"/>
<evidence type="ECO:0000256" key="4">
    <source>
        <dbReference type="ARBA" id="ARBA00022679"/>
    </source>
</evidence>
<comment type="subcellular location">
    <subcellularLocation>
        <location evidence="8">Cytoplasm</location>
    </subcellularLocation>
</comment>
<dbReference type="PANTHER" id="PTHR11441:SF0">
    <property type="entry name" value="THYMIDINE KINASE, CYTOSOLIC"/>
    <property type="match status" value="1"/>
</dbReference>
<organism evidence="13 14">
    <name type="scientific">Aliidiomarina halalkaliphila</name>
    <dbReference type="NCBI Taxonomy" id="2593535"/>
    <lineage>
        <taxon>Bacteria</taxon>
        <taxon>Pseudomonadati</taxon>
        <taxon>Pseudomonadota</taxon>
        <taxon>Gammaproteobacteria</taxon>
        <taxon>Alteromonadales</taxon>
        <taxon>Idiomarinaceae</taxon>
        <taxon>Aliidiomarina</taxon>
    </lineage>
</organism>
<keyword evidence="14" id="KW-1185">Reference proteome</keyword>
<proteinExistence type="inferred from homology"/>
<protein>
    <recommendedName>
        <fullName evidence="2 8">Thymidine kinase</fullName>
        <ecNumber evidence="2 8">2.7.1.21</ecNumber>
    </recommendedName>
</protein>
<dbReference type="Pfam" id="PF00265">
    <property type="entry name" value="TK"/>
    <property type="match status" value="1"/>
</dbReference>
<dbReference type="GO" id="GO:0004797">
    <property type="term" value="F:thymidine kinase activity"/>
    <property type="evidence" value="ECO:0007669"/>
    <property type="project" value="UniProtKB-UniRule"/>
</dbReference>
<feature type="binding site" evidence="10">
    <location>
        <begin position="170"/>
        <end position="173"/>
    </location>
    <ligand>
        <name>substrate</name>
    </ligand>
</feature>
<evidence type="ECO:0000256" key="10">
    <source>
        <dbReference type="PIRSR" id="PIRSR035805-2"/>
    </source>
</evidence>
<sequence>MASLYFTYSAMNAGKSTSLLQVAYNYEERDQRVLLLTPALDTRVGEGKIHSRLGLTRSAETFTEKTDLYRVIADKLATQTIDCVLLDEAQFLTPEQVWQLARAVDGLHTPVMCYGIRTDAFGNAFPGSATLLAIADKLSEIKTICFCGRKATMVYRSGQDGKAITGGEQISIGGNERYVSCCRKHWVEALEHAGIDQQQFPLIEEGK</sequence>
<dbReference type="NCBIfam" id="NF003300">
    <property type="entry name" value="PRK04296.1-5"/>
    <property type="match status" value="1"/>
</dbReference>
<dbReference type="InterPro" id="IPR020633">
    <property type="entry name" value="Thymidine_kinase_CS"/>
</dbReference>
<dbReference type="PROSITE" id="PS00603">
    <property type="entry name" value="TK_CELLULAR_TYPE"/>
    <property type="match status" value="1"/>
</dbReference>
<keyword evidence="8" id="KW-0479">Metal-binding</keyword>
<feature type="binding site" evidence="8">
    <location>
        <position position="145"/>
    </location>
    <ligand>
        <name>Zn(2+)</name>
        <dbReference type="ChEBI" id="CHEBI:29105"/>
    </ligand>
</feature>
<keyword evidence="7 8" id="KW-0067">ATP-binding</keyword>
<feature type="binding site" evidence="8">
    <location>
        <begin position="9"/>
        <end position="16"/>
    </location>
    <ligand>
        <name>ATP</name>
        <dbReference type="ChEBI" id="CHEBI:30616"/>
    </ligand>
</feature>
<feature type="active site" description="Proton acceptor" evidence="8 9">
    <location>
        <position position="88"/>
    </location>
</feature>
<dbReference type="Gene3D" id="3.40.50.300">
    <property type="entry name" value="P-loop containing nucleotide triphosphate hydrolases"/>
    <property type="match status" value="1"/>
</dbReference>
<keyword evidence="8" id="KW-0963">Cytoplasm</keyword>
<dbReference type="EC" id="2.7.1.21" evidence="2 8"/>
<evidence type="ECO:0000256" key="1">
    <source>
        <dbReference type="ARBA" id="ARBA00007587"/>
    </source>
</evidence>
<evidence type="ECO:0000256" key="9">
    <source>
        <dbReference type="PIRSR" id="PIRSR035805-1"/>
    </source>
</evidence>
<dbReference type="OrthoDB" id="9781579at2"/>
<keyword evidence="3 8" id="KW-0237">DNA synthesis</keyword>
<keyword evidence="5 8" id="KW-0547">Nucleotide-binding</keyword>
<dbReference type="InterPro" id="IPR027417">
    <property type="entry name" value="P-loop_NTPase"/>
</dbReference>
<evidence type="ECO:0000256" key="7">
    <source>
        <dbReference type="ARBA" id="ARBA00022840"/>
    </source>
</evidence>
<dbReference type="InterPro" id="IPR001267">
    <property type="entry name" value="Thymidine_kinase"/>
</dbReference>
<dbReference type="GO" id="GO:0008270">
    <property type="term" value="F:zinc ion binding"/>
    <property type="evidence" value="ECO:0007669"/>
    <property type="project" value="UniProtKB-UniRule"/>
</dbReference>
<accession>A0A552X625</accession>
<evidence type="ECO:0000256" key="8">
    <source>
        <dbReference type="HAMAP-Rule" id="MF_00124"/>
    </source>
</evidence>
<evidence type="ECO:0000256" key="2">
    <source>
        <dbReference type="ARBA" id="ARBA00012118"/>
    </source>
</evidence>
<keyword evidence="6 8" id="KW-0418">Kinase</keyword>
<dbReference type="GO" id="GO:0071897">
    <property type="term" value="P:DNA biosynthetic process"/>
    <property type="evidence" value="ECO:0007669"/>
    <property type="project" value="UniProtKB-KW"/>
</dbReference>
<evidence type="ECO:0000256" key="5">
    <source>
        <dbReference type="ARBA" id="ARBA00022741"/>
    </source>
</evidence>
<feature type="binding site" evidence="8">
    <location>
        <position position="185"/>
    </location>
    <ligand>
        <name>Zn(2+)</name>
        <dbReference type="ChEBI" id="CHEBI:29105"/>
    </ligand>
</feature>
<keyword evidence="8" id="KW-0862">Zinc</keyword>
<dbReference type="SUPFAM" id="SSF52540">
    <property type="entry name" value="P-loop containing nucleoside triphosphate hydrolases"/>
    <property type="match status" value="1"/>
</dbReference>
<dbReference type="EMBL" id="VJWL01000001">
    <property type="protein sequence ID" value="TRW50477.1"/>
    <property type="molecule type" value="Genomic_DNA"/>
</dbReference>
<dbReference type="RefSeq" id="WP_143235515.1">
    <property type="nucleotide sequence ID" value="NZ_VJWL01000001.1"/>
</dbReference>
<name>A0A552X625_9GAMM</name>